<evidence type="ECO:0000313" key="2">
    <source>
        <dbReference type="EMBL" id="SPD32856.1"/>
    </source>
</evidence>
<reference evidence="2" key="1">
    <citation type="submission" date="2018-02" db="EMBL/GenBank/DDBJ databases">
        <authorList>
            <person name="Cohen D.B."/>
            <person name="Kent A.D."/>
        </authorList>
    </citation>
    <scope>NUCLEOTIDE SEQUENCE</scope>
</reference>
<feature type="compositionally biased region" description="Polar residues" evidence="1">
    <location>
        <begin position="271"/>
        <end position="291"/>
    </location>
</feature>
<dbReference type="AlphaFoldDB" id="A0A2N9J5Z1"/>
<dbReference type="PANTHER" id="PTHR33914:SF15">
    <property type="entry name" value="PROTEIN WAVE"/>
    <property type="match status" value="1"/>
</dbReference>
<organism evidence="2">
    <name type="scientific">Fagus sylvatica</name>
    <name type="common">Beechnut</name>
    <dbReference type="NCBI Taxonomy" id="28930"/>
    <lineage>
        <taxon>Eukaryota</taxon>
        <taxon>Viridiplantae</taxon>
        <taxon>Streptophyta</taxon>
        <taxon>Embryophyta</taxon>
        <taxon>Tracheophyta</taxon>
        <taxon>Spermatophyta</taxon>
        <taxon>Magnoliopsida</taxon>
        <taxon>eudicotyledons</taxon>
        <taxon>Gunneridae</taxon>
        <taxon>Pentapetalae</taxon>
        <taxon>rosids</taxon>
        <taxon>fabids</taxon>
        <taxon>Fagales</taxon>
        <taxon>Fagaceae</taxon>
        <taxon>Fagus</taxon>
    </lineage>
</organism>
<evidence type="ECO:0000256" key="1">
    <source>
        <dbReference type="SAM" id="MobiDB-lite"/>
    </source>
</evidence>
<sequence>MIARMNNTPEVSSVMTWKDSEDRRDHVAQYSNCPRDSKGSEEGKNLYTKESIMEYELPELDVFLHESSYQFVKDICLDGEVSSQGKCLVENCELDHNSISCILSSDVDSNGELTEETMDTTSSASNGSRCSTDQDCNKGVIKQCSSEDLMMEGEVDFDARREISDHSNKKIISRILLPVRQTPSKEALLANSMVSFATEAIDNKSHTSKTYSKSEMEDGSITNHFNLSMTTISSREDQFQQFATCQEPPQSTEEFSSFTVGPISGPIPKSGSVSHRSTGSTASSHSFAFPM</sequence>
<dbReference type="GO" id="GO:0009786">
    <property type="term" value="P:regulation of asymmetric cell division"/>
    <property type="evidence" value="ECO:0007669"/>
    <property type="project" value="InterPro"/>
</dbReference>
<protein>
    <submittedName>
        <fullName evidence="2">Uncharacterized protein</fullName>
    </submittedName>
</protein>
<dbReference type="PANTHER" id="PTHR33914">
    <property type="entry name" value="18S PRE-RIBOSOMAL ASSEMBLY PROTEIN GAR2-LIKE PROTEIN"/>
    <property type="match status" value="1"/>
</dbReference>
<feature type="region of interest" description="Disordered" evidence="1">
    <location>
        <begin position="1"/>
        <end position="45"/>
    </location>
</feature>
<name>A0A2N9J5Z1_FAGSY</name>
<feature type="compositionally biased region" description="Polar residues" evidence="1">
    <location>
        <begin position="1"/>
        <end position="15"/>
    </location>
</feature>
<proteinExistence type="predicted"/>
<gene>
    <name evidence="2" type="ORF">FSB_LOCUS60738</name>
</gene>
<accession>A0A2N9J5Z1</accession>
<feature type="compositionally biased region" description="Basic and acidic residues" evidence="1">
    <location>
        <begin position="18"/>
        <end position="27"/>
    </location>
</feature>
<feature type="compositionally biased region" description="Basic and acidic residues" evidence="1">
    <location>
        <begin position="35"/>
        <end position="44"/>
    </location>
</feature>
<feature type="region of interest" description="Disordered" evidence="1">
    <location>
        <begin position="267"/>
        <end position="291"/>
    </location>
</feature>
<dbReference type="EMBL" id="OIVN01006425">
    <property type="protein sequence ID" value="SPD32856.1"/>
    <property type="molecule type" value="Genomic_DNA"/>
</dbReference>
<dbReference type="InterPro" id="IPR040378">
    <property type="entry name" value="BASL"/>
</dbReference>